<dbReference type="GeneID" id="66318528"/>
<dbReference type="Pfam" id="PF00587">
    <property type="entry name" value="tRNA-synt_2b"/>
    <property type="match status" value="1"/>
</dbReference>
<feature type="binding site" evidence="8">
    <location>
        <begin position="217"/>
        <end position="222"/>
    </location>
    <ligand>
        <name>ATP</name>
        <dbReference type="ChEBI" id="CHEBI:30616"/>
    </ligand>
</feature>
<evidence type="ECO:0000256" key="3">
    <source>
        <dbReference type="ARBA" id="ARBA00022598"/>
    </source>
</evidence>
<dbReference type="InterPro" id="IPR027031">
    <property type="entry name" value="Gly-tRNA_synthase/POLG2"/>
</dbReference>
<dbReference type="AlphaFoldDB" id="A0A9Q3VBU5"/>
<keyword evidence="2 8" id="KW-0963">Cytoplasm</keyword>
<dbReference type="InterPro" id="IPR006195">
    <property type="entry name" value="aa-tRNA-synth_II"/>
</dbReference>
<evidence type="ECO:0000256" key="5">
    <source>
        <dbReference type="ARBA" id="ARBA00022840"/>
    </source>
</evidence>
<proteinExistence type="inferred from homology"/>
<dbReference type="SUPFAM" id="SSF52954">
    <property type="entry name" value="Class II aaRS ABD-related"/>
    <property type="match status" value="1"/>
</dbReference>
<comment type="function">
    <text evidence="8">Catalyzes the attachment of glycine to tRNA(Gly).</text>
</comment>
<comment type="subcellular location">
    <subcellularLocation>
        <location evidence="8">Cytoplasm</location>
    </subcellularLocation>
</comment>
<dbReference type="GO" id="GO:0004820">
    <property type="term" value="F:glycine-tRNA ligase activity"/>
    <property type="evidence" value="ECO:0007669"/>
    <property type="project" value="UniProtKB-UniRule"/>
</dbReference>
<dbReference type="InterPro" id="IPR004154">
    <property type="entry name" value="Anticodon-bd"/>
</dbReference>
<evidence type="ECO:0000256" key="4">
    <source>
        <dbReference type="ARBA" id="ARBA00022741"/>
    </source>
</evidence>
<dbReference type="InterPro" id="IPR002315">
    <property type="entry name" value="tRNA-synt_gly"/>
</dbReference>
<dbReference type="EC" id="6.1.1.14" evidence="8"/>
<keyword evidence="7 8" id="KW-0030">Aminoacyl-tRNA synthetase</keyword>
<organism evidence="10 11">
    <name type="scientific">Clostridium botulinum C</name>
    <dbReference type="NCBI Taxonomy" id="36828"/>
    <lineage>
        <taxon>Bacteria</taxon>
        <taxon>Bacillati</taxon>
        <taxon>Bacillota</taxon>
        <taxon>Clostridia</taxon>
        <taxon>Eubacteriales</taxon>
        <taxon>Clostridiaceae</taxon>
        <taxon>Clostridium</taxon>
    </lineage>
</organism>
<dbReference type="GO" id="GO:0015966">
    <property type="term" value="P:diadenosine tetraphosphate biosynthetic process"/>
    <property type="evidence" value="ECO:0007669"/>
    <property type="project" value="UniProtKB-ARBA"/>
</dbReference>
<dbReference type="SUPFAM" id="SSF55681">
    <property type="entry name" value="Class II aaRS and biotin synthetases"/>
    <property type="match status" value="1"/>
</dbReference>
<evidence type="ECO:0000256" key="1">
    <source>
        <dbReference type="ARBA" id="ARBA00008226"/>
    </source>
</evidence>
<feature type="binding site" evidence="8">
    <location>
        <begin position="222"/>
        <end position="226"/>
    </location>
    <ligand>
        <name>substrate</name>
    </ligand>
</feature>
<dbReference type="NCBIfam" id="TIGR00389">
    <property type="entry name" value="glyS_dimeric"/>
    <property type="match status" value="1"/>
</dbReference>
<reference evidence="10" key="2">
    <citation type="journal article" date="2021" name="Microorganisms">
        <title>Extensive Genome Exploration of Clostridium botulinum Group III Field Strains.</title>
        <authorList>
            <person name="Fillo S."/>
            <person name="Giordani F."/>
            <person name="Tonon E."/>
            <person name="Drigo I."/>
            <person name="Anselmo A."/>
            <person name="Fortunato A."/>
            <person name="Lista F."/>
            <person name="Bano L."/>
        </authorList>
    </citation>
    <scope>NUCLEOTIDE SEQUENCE</scope>
    <source>
        <strain evidence="10">IZSVe-TV_9877_3_12</strain>
    </source>
</reference>
<feature type="binding site" evidence="8">
    <location>
        <begin position="331"/>
        <end position="335"/>
    </location>
    <ligand>
        <name>substrate</name>
    </ligand>
</feature>
<dbReference type="CDD" id="cd00858">
    <property type="entry name" value="GlyRS_anticodon"/>
    <property type="match status" value="1"/>
</dbReference>
<comment type="caution">
    <text evidence="10">The sequence shown here is derived from an EMBL/GenBank/DDBJ whole genome shotgun (WGS) entry which is preliminary data.</text>
</comment>
<dbReference type="GO" id="GO:1990742">
    <property type="term" value="C:microvesicle"/>
    <property type="evidence" value="ECO:0007669"/>
    <property type="project" value="UniProtKB-ARBA"/>
</dbReference>
<dbReference type="PANTHER" id="PTHR10745">
    <property type="entry name" value="GLYCYL-TRNA SYNTHETASE/DNA POLYMERASE SUBUNIT GAMMA-2"/>
    <property type="match status" value="1"/>
</dbReference>
<dbReference type="InterPro" id="IPR036621">
    <property type="entry name" value="Anticodon-bd_dom_sf"/>
</dbReference>
<dbReference type="GO" id="GO:0070062">
    <property type="term" value="C:extracellular exosome"/>
    <property type="evidence" value="ECO:0007669"/>
    <property type="project" value="UniProtKB-ARBA"/>
</dbReference>
<dbReference type="Proteomes" id="UP000813637">
    <property type="component" value="Unassembled WGS sequence"/>
</dbReference>
<comment type="similarity">
    <text evidence="1 8">Belongs to the class-II aminoacyl-tRNA synthetase family.</text>
</comment>
<feature type="binding site" evidence="8">
    <location>
        <begin position="291"/>
        <end position="292"/>
    </location>
    <ligand>
        <name>ATP</name>
        <dbReference type="ChEBI" id="CHEBI:30616"/>
    </ligand>
</feature>
<feature type="binding site" evidence="8">
    <location>
        <position position="100"/>
    </location>
    <ligand>
        <name>substrate</name>
    </ligand>
</feature>
<dbReference type="Gene3D" id="3.30.930.10">
    <property type="entry name" value="Bira Bifunctional Protein, Domain 2"/>
    <property type="match status" value="1"/>
</dbReference>
<sequence length="463" mass="53712">MSFEKTMEKVVALCKGRGFIFQGSEIYGGLANSWDYGPLGVEFKNNVKKSWWKRFIQESPYNIGLDSSILMNKEVWVASGHVGGFSDPLMDCKECKARFRADKLVEEHLADNGKDDVSADGWTSEELMNYIDENNIVCPKCGKKNYTDIRRFNLMFKTFQGVTEDTTSEIYLRPETAQGIFVNFKNAQRTSRKKVPFGIGQIGKSFRNEITPGNFTFRTREFEQMELEFFCKPGTDLEWFHYWKDYCWKFLLDLGMTEENLRFRDHGEEELSFYSNATSDIEFLFPFGWGELWGIADRTDYDLKKHMEHSGQELTYLDPTTNEKYVPYVIEPSLGADRVALAFLVDAYDEEELENGDTRTVLHLHPALAPFKAAILPLSKKLSEKALEVYGKLSKKFNIDYDEAGSIGKRYRREDEIGTPYCITVDFDTLQDNTVTVRDRDNMTQVRLKIEELEKFLEEKIEF</sequence>
<evidence type="ECO:0000313" key="10">
    <source>
        <dbReference type="EMBL" id="MCD3196145.1"/>
    </source>
</evidence>
<name>A0A9Q3VBU5_CLOBO</name>
<dbReference type="GO" id="GO:0005524">
    <property type="term" value="F:ATP binding"/>
    <property type="evidence" value="ECO:0007669"/>
    <property type="project" value="UniProtKB-UniRule"/>
</dbReference>
<dbReference type="InterPro" id="IPR002314">
    <property type="entry name" value="aa-tRNA-synt_IIb"/>
</dbReference>
<dbReference type="GO" id="GO:0140096">
    <property type="term" value="F:catalytic activity, acting on a protein"/>
    <property type="evidence" value="ECO:0007669"/>
    <property type="project" value="UniProtKB-ARBA"/>
</dbReference>
<keyword evidence="4 8" id="KW-0547">Nucleotide-binding</keyword>
<feature type="binding site" evidence="8">
    <location>
        <position position="175"/>
    </location>
    <ligand>
        <name>substrate</name>
    </ligand>
</feature>
<dbReference type="Pfam" id="PF03129">
    <property type="entry name" value="HGTP_anticodon"/>
    <property type="match status" value="1"/>
</dbReference>
<gene>
    <name evidence="8" type="primary">glyQS</name>
    <name evidence="10" type="ORF">G8S53_12895</name>
</gene>
<keyword evidence="6 8" id="KW-0648">Protein biosynthesis</keyword>
<feature type="binding site" evidence="8">
    <location>
        <begin position="335"/>
        <end position="338"/>
    </location>
    <ligand>
        <name>ATP</name>
        <dbReference type="ChEBI" id="CHEBI:30616"/>
    </ligand>
</feature>
<dbReference type="FunFam" id="3.40.50.800:FF:000002">
    <property type="entry name" value="Glycine--tRNA ligase"/>
    <property type="match status" value="1"/>
</dbReference>
<dbReference type="EMBL" id="JAAMYB010000027">
    <property type="protein sequence ID" value="MCD3196145.1"/>
    <property type="molecule type" value="Genomic_DNA"/>
</dbReference>
<protein>
    <recommendedName>
        <fullName evidence="8">Glycine--tRNA ligase</fullName>
        <ecNumber evidence="8">6.1.1.14</ecNumber>
    </recommendedName>
    <alternativeName>
        <fullName evidence="8">Glycyl-tRNA synthetase</fullName>
        <shortName evidence="8">GlyRS</shortName>
    </alternativeName>
</protein>
<dbReference type="RefSeq" id="WP_039229881.1">
    <property type="nucleotide sequence ID" value="NZ_JAAMYB010000027.1"/>
</dbReference>
<dbReference type="PROSITE" id="PS50862">
    <property type="entry name" value="AA_TRNA_LIGASE_II"/>
    <property type="match status" value="1"/>
</dbReference>
<dbReference type="Gene3D" id="3.40.50.800">
    <property type="entry name" value="Anticodon-binding domain"/>
    <property type="match status" value="1"/>
</dbReference>
<dbReference type="NCBIfam" id="NF003211">
    <property type="entry name" value="PRK04173.1"/>
    <property type="match status" value="1"/>
</dbReference>
<dbReference type="GO" id="GO:0006426">
    <property type="term" value="P:glycyl-tRNA aminoacylation"/>
    <property type="evidence" value="ECO:0007669"/>
    <property type="project" value="UniProtKB-UniRule"/>
</dbReference>
<feature type="domain" description="Aminoacyl-transfer RNA synthetases class-II family profile" evidence="9">
    <location>
        <begin position="155"/>
        <end position="370"/>
    </location>
</feature>
<dbReference type="PRINTS" id="PR01043">
    <property type="entry name" value="TRNASYNTHGLY"/>
</dbReference>
<comment type="catalytic activity">
    <reaction evidence="8">
        <text>tRNA(Gly) + glycine + ATP = glycyl-tRNA(Gly) + AMP + diphosphate</text>
        <dbReference type="Rhea" id="RHEA:16013"/>
        <dbReference type="Rhea" id="RHEA-COMP:9664"/>
        <dbReference type="Rhea" id="RHEA-COMP:9683"/>
        <dbReference type="ChEBI" id="CHEBI:30616"/>
        <dbReference type="ChEBI" id="CHEBI:33019"/>
        <dbReference type="ChEBI" id="CHEBI:57305"/>
        <dbReference type="ChEBI" id="CHEBI:78442"/>
        <dbReference type="ChEBI" id="CHEBI:78522"/>
        <dbReference type="ChEBI" id="CHEBI:456215"/>
        <dbReference type="EC" id="6.1.1.14"/>
    </reaction>
</comment>
<reference evidence="10" key="1">
    <citation type="submission" date="2020-02" db="EMBL/GenBank/DDBJ databases">
        <authorList>
            <person name="Fillo S."/>
            <person name="Giordani F."/>
            <person name="Tonon E."/>
            <person name="Drigo I."/>
            <person name="Anselmo A."/>
            <person name="Fortunato A."/>
            <person name="Bano L."/>
            <person name="Lista F."/>
        </authorList>
    </citation>
    <scope>NUCLEOTIDE SEQUENCE</scope>
    <source>
        <strain evidence="10">IZSVe-TV_9877_3_12</strain>
    </source>
</reference>
<evidence type="ECO:0000256" key="2">
    <source>
        <dbReference type="ARBA" id="ARBA00022490"/>
    </source>
</evidence>
<accession>A0A9Q3VBU5</accession>
<dbReference type="PANTHER" id="PTHR10745:SF8">
    <property type="entry name" value="DNA POLYMERASE SUBUNIT GAMMA-2, MITOCHONDRIAL"/>
    <property type="match status" value="1"/>
</dbReference>
<dbReference type="GO" id="GO:0005829">
    <property type="term" value="C:cytosol"/>
    <property type="evidence" value="ECO:0007669"/>
    <property type="project" value="UniProtKB-ARBA"/>
</dbReference>
<evidence type="ECO:0000313" key="11">
    <source>
        <dbReference type="Proteomes" id="UP000813637"/>
    </source>
</evidence>
<dbReference type="GO" id="GO:0016740">
    <property type="term" value="F:transferase activity"/>
    <property type="evidence" value="ECO:0007669"/>
    <property type="project" value="UniProtKB-ARBA"/>
</dbReference>
<dbReference type="GO" id="GO:0004081">
    <property type="term" value="F:bis(5'-nucleosyl)-tetraphosphatase (asymmetrical) activity"/>
    <property type="evidence" value="ECO:0007669"/>
    <property type="project" value="UniProtKB-ARBA"/>
</dbReference>
<dbReference type="InterPro" id="IPR033731">
    <property type="entry name" value="GlyRS-like_core"/>
</dbReference>
<dbReference type="CDD" id="cd00774">
    <property type="entry name" value="GlyRS-like_core"/>
    <property type="match status" value="1"/>
</dbReference>
<dbReference type="InterPro" id="IPR022961">
    <property type="entry name" value="Gly_tRNA_ligase_bac"/>
</dbReference>
<evidence type="ECO:0000256" key="7">
    <source>
        <dbReference type="ARBA" id="ARBA00023146"/>
    </source>
</evidence>
<dbReference type="InterPro" id="IPR045864">
    <property type="entry name" value="aa-tRNA-synth_II/BPL/LPL"/>
</dbReference>
<keyword evidence="3 8" id="KW-0436">Ligase</keyword>
<dbReference type="HAMAP" id="MF_00253_B">
    <property type="entry name" value="Gly_tRNA_synth_B"/>
    <property type="match status" value="1"/>
</dbReference>
<comment type="subunit">
    <text evidence="8">Homodimer.</text>
</comment>
<keyword evidence="5 8" id="KW-0067">ATP-binding</keyword>
<feature type="binding site" evidence="8">
    <location>
        <begin position="207"/>
        <end position="209"/>
    </location>
    <ligand>
        <name>ATP</name>
        <dbReference type="ChEBI" id="CHEBI:30616"/>
    </ligand>
</feature>
<evidence type="ECO:0000256" key="8">
    <source>
        <dbReference type="HAMAP-Rule" id="MF_00253"/>
    </source>
</evidence>
<evidence type="ECO:0000256" key="6">
    <source>
        <dbReference type="ARBA" id="ARBA00022917"/>
    </source>
</evidence>
<evidence type="ECO:0000259" key="9">
    <source>
        <dbReference type="PROSITE" id="PS50862"/>
    </source>
</evidence>